<organism evidence="1 2">
    <name type="scientific">Smallanthus sonchifolius</name>
    <dbReference type="NCBI Taxonomy" id="185202"/>
    <lineage>
        <taxon>Eukaryota</taxon>
        <taxon>Viridiplantae</taxon>
        <taxon>Streptophyta</taxon>
        <taxon>Embryophyta</taxon>
        <taxon>Tracheophyta</taxon>
        <taxon>Spermatophyta</taxon>
        <taxon>Magnoliopsida</taxon>
        <taxon>eudicotyledons</taxon>
        <taxon>Gunneridae</taxon>
        <taxon>Pentapetalae</taxon>
        <taxon>asterids</taxon>
        <taxon>campanulids</taxon>
        <taxon>Asterales</taxon>
        <taxon>Asteraceae</taxon>
        <taxon>Asteroideae</taxon>
        <taxon>Heliantheae alliance</taxon>
        <taxon>Millerieae</taxon>
        <taxon>Smallanthus</taxon>
    </lineage>
</organism>
<proteinExistence type="predicted"/>
<keyword evidence="2" id="KW-1185">Reference proteome</keyword>
<evidence type="ECO:0000313" key="2">
    <source>
        <dbReference type="Proteomes" id="UP001056120"/>
    </source>
</evidence>
<name>A0ACB8YRJ9_9ASTR</name>
<protein>
    <submittedName>
        <fullName evidence="1">Uncharacterized protein</fullName>
    </submittedName>
</protein>
<dbReference type="EMBL" id="CM042044">
    <property type="protein sequence ID" value="KAI3688372.1"/>
    <property type="molecule type" value="Genomic_DNA"/>
</dbReference>
<evidence type="ECO:0000313" key="1">
    <source>
        <dbReference type="EMBL" id="KAI3688372.1"/>
    </source>
</evidence>
<reference evidence="2" key="1">
    <citation type="journal article" date="2022" name="Mol. Ecol. Resour.">
        <title>The genomes of chicory, endive, great burdock and yacon provide insights into Asteraceae palaeo-polyploidization history and plant inulin production.</title>
        <authorList>
            <person name="Fan W."/>
            <person name="Wang S."/>
            <person name="Wang H."/>
            <person name="Wang A."/>
            <person name="Jiang F."/>
            <person name="Liu H."/>
            <person name="Zhao H."/>
            <person name="Xu D."/>
            <person name="Zhang Y."/>
        </authorList>
    </citation>
    <scope>NUCLEOTIDE SEQUENCE [LARGE SCALE GENOMIC DNA]</scope>
    <source>
        <strain evidence="2">cv. Yunnan</strain>
    </source>
</reference>
<sequence length="153" mass="17507">MGRVVLSVLVLALNLVYANGGGVKVKGVGEVASSCITSGFTVHIESDVNNLMLHCQSKDDDLGEVHRNAGGEFDIKFCMNAWRTTLYFCHFYWQSKQRVFNVFALEHKQVPEYCYTKTFWRSHCYWKVKADGFYVPTGNDSDPTTGWVKKYDW</sequence>
<dbReference type="Proteomes" id="UP001056120">
    <property type="component" value="Linkage Group LG27"/>
</dbReference>
<accession>A0ACB8YRJ9</accession>
<gene>
    <name evidence="1" type="ORF">L1987_82084</name>
</gene>
<comment type="caution">
    <text evidence="1">The sequence shown here is derived from an EMBL/GenBank/DDBJ whole genome shotgun (WGS) entry which is preliminary data.</text>
</comment>
<reference evidence="1 2" key="2">
    <citation type="journal article" date="2022" name="Mol. Ecol. Resour.">
        <title>The genomes of chicory, endive, great burdock and yacon provide insights into Asteraceae paleo-polyploidization history and plant inulin production.</title>
        <authorList>
            <person name="Fan W."/>
            <person name="Wang S."/>
            <person name="Wang H."/>
            <person name="Wang A."/>
            <person name="Jiang F."/>
            <person name="Liu H."/>
            <person name="Zhao H."/>
            <person name="Xu D."/>
            <person name="Zhang Y."/>
        </authorList>
    </citation>
    <scope>NUCLEOTIDE SEQUENCE [LARGE SCALE GENOMIC DNA]</scope>
    <source>
        <strain evidence="2">cv. Yunnan</strain>
        <tissue evidence="1">Leaves</tissue>
    </source>
</reference>